<dbReference type="Proteomes" id="UP001516588">
    <property type="component" value="Unassembled WGS sequence"/>
</dbReference>
<keyword evidence="1" id="KW-0812">Transmembrane</keyword>
<organism evidence="2 3">
    <name type="scientific">Gallibacter intestinalis</name>
    <dbReference type="NCBI Taxonomy" id="2779356"/>
    <lineage>
        <taxon>Bacteria</taxon>
        <taxon>Bacillati</taxon>
        <taxon>Bacillota</taxon>
        <taxon>Clostridia</taxon>
        <taxon>Eubacteriales</taxon>
        <taxon>Eubacteriaceae</taxon>
        <taxon>Gallibacter</taxon>
    </lineage>
</organism>
<feature type="transmembrane region" description="Helical" evidence="1">
    <location>
        <begin position="39"/>
        <end position="59"/>
    </location>
</feature>
<sequence>MKKTLHWINIIICFLLLGLGIIMVVYGGSGAETDTDTGIFRLMGIVQILMAILVWFIGADVQGILEKAKVEIILNV</sequence>
<evidence type="ECO:0000256" key="1">
    <source>
        <dbReference type="SAM" id="Phobius"/>
    </source>
</evidence>
<keyword evidence="3" id="KW-1185">Reference proteome</keyword>
<comment type="caution">
    <text evidence="2">The sequence shown here is derived from an EMBL/GenBank/DDBJ whole genome shotgun (WGS) entry which is preliminary data.</text>
</comment>
<protein>
    <submittedName>
        <fullName evidence="2">Uncharacterized protein</fullName>
    </submittedName>
</protein>
<name>A0ABR9QX80_9FIRM</name>
<evidence type="ECO:0000313" key="2">
    <source>
        <dbReference type="EMBL" id="MBE5035367.1"/>
    </source>
</evidence>
<evidence type="ECO:0000313" key="3">
    <source>
        <dbReference type="Proteomes" id="UP001516588"/>
    </source>
</evidence>
<proteinExistence type="predicted"/>
<dbReference type="RefSeq" id="WP_226385034.1">
    <property type="nucleotide sequence ID" value="NZ_JADCKA010000004.1"/>
</dbReference>
<dbReference type="EMBL" id="JADCKA010000004">
    <property type="protein sequence ID" value="MBE5035367.1"/>
    <property type="molecule type" value="Genomic_DNA"/>
</dbReference>
<keyword evidence="1" id="KW-1133">Transmembrane helix</keyword>
<accession>A0ABR9QX80</accession>
<feature type="transmembrane region" description="Helical" evidence="1">
    <location>
        <begin position="7"/>
        <end position="27"/>
    </location>
</feature>
<reference evidence="2 3" key="1">
    <citation type="submission" date="2020-10" db="EMBL/GenBank/DDBJ databases">
        <title>ChiBAC.</title>
        <authorList>
            <person name="Zenner C."/>
            <person name="Hitch T.C.A."/>
            <person name="Clavel T."/>
        </authorList>
    </citation>
    <scope>NUCLEOTIDE SEQUENCE [LARGE SCALE GENOMIC DNA]</scope>
    <source>
        <strain evidence="2 3">DSM 108706</strain>
    </source>
</reference>
<gene>
    <name evidence="2" type="ORF">INF20_03610</name>
</gene>
<keyword evidence="1" id="KW-0472">Membrane</keyword>